<organism evidence="3 4">
    <name type="scientific">Actinokineospora terrae</name>
    <dbReference type="NCBI Taxonomy" id="155974"/>
    <lineage>
        <taxon>Bacteria</taxon>
        <taxon>Bacillati</taxon>
        <taxon>Actinomycetota</taxon>
        <taxon>Actinomycetes</taxon>
        <taxon>Pseudonocardiales</taxon>
        <taxon>Pseudonocardiaceae</taxon>
        <taxon>Actinokineospora</taxon>
    </lineage>
</organism>
<dbReference type="InterPro" id="IPR036291">
    <property type="entry name" value="NAD(P)-bd_dom_sf"/>
</dbReference>
<keyword evidence="4" id="KW-1185">Reference proteome</keyword>
<evidence type="ECO:0000259" key="2">
    <source>
        <dbReference type="SMART" id="SM00829"/>
    </source>
</evidence>
<dbReference type="CDD" id="cd05289">
    <property type="entry name" value="MDR_like_2"/>
    <property type="match status" value="1"/>
</dbReference>
<evidence type="ECO:0000313" key="4">
    <source>
        <dbReference type="Proteomes" id="UP000199051"/>
    </source>
</evidence>
<name>A0A1H9MR18_9PSEU</name>
<feature type="domain" description="Enoyl reductase (ER)" evidence="2">
    <location>
        <begin position="13"/>
        <end position="305"/>
    </location>
</feature>
<evidence type="ECO:0000256" key="1">
    <source>
        <dbReference type="ARBA" id="ARBA00022857"/>
    </source>
</evidence>
<dbReference type="InterPro" id="IPR051603">
    <property type="entry name" value="Zinc-ADH_QOR/CCCR"/>
</dbReference>
<dbReference type="AlphaFoldDB" id="A0A1H9MR18"/>
<dbReference type="InterPro" id="IPR020843">
    <property type="entry name" value="ER"/>
</dbReference>
<dbReference type="RefSeq" id="WP_092775217.1">
    <property type="nucleotide sequence ID" value="NZ_FOGI01000002.1"/>
</dbReference>
<dbReference type="EMBL" id="FOGI01000002">
    <property type="protein sequence ID" value="SER26078.1"/>
    <property type="molecule type" value="Genomic_DNA"/>
</dbReference>
<dbReference type="InterPro" id="IPR013154">
    <property type="entry name" value="ADH-like_N"/>
</dbReference>
<gene>
    <name evidence="3" type="ORF">SAMN04487818_102287</name>
</gene>
<dbReference type="PANTHER" id="PTHR44154:SF1">
    <property type="entry name" value="QUINONE OXIDOREDUCTASE"/>
    <property type="match status" value="1"/>
</dbReference>
<protein>
    <submittedName>
        <fullName evidence="3">NADPH:quinone reductase</fullName>
    </submittedName>
</protein>
<dbReference type="PANTHER" id="PTHR44154">
    <property type="entry name" value="QUINONE OXIDOREDUCTASE"/>
    <property type="match status" value="1"/>
</dbReference>
<dbReference type="Proteomes" id="UP000199051">
    <property type="component" value="Unassembled WGS sequence"/>
</dbReference>
<dbReference type="Pfam" id="PF08240">
    <property type="entry name" value="ADH_N"/>
    <property type="match status" value="1"/>
</dbReference>
<reference evidence="4" key="1">
    <citation type="submission" date="2016-10" db="EMBL/GenBank/DDBJ databases">
        <authorList>
            <person name="Varghese N."/>
            <person name="Submissions S."/>
        </authorList>
    </citation>
    <scope>NUCLEOTIDE SEQUENCE [LARGE SCALE GENOMIC DNA]</scope>
    <source>
        <strain evidence="4">DSM 44260</strain>
    </source>
</reference>
<dbReference type="SMART" id="SM00829">
    <property type="entry name" value="PKS_ER"/>
    <property type="match status" value="1"/>
</dbReference>
<dbReference type="SUPFAM" id="SSF50129">
    <property type="entry name" value="GroES-like"/>
    <property type="match status" value="1"/>
</dbReference>
<dbReference type="Gene3D" id="3.40.50.720">
    <property type="entry name" value="NAD(P)-binding Rossmann-like Domain"/>
    <property type="match status" value="1"/>
</dbReference>
<dbReference type="STRING" id="155974.SAMN04487818_102287"/>
<keyword evidence="1" id="KW-0521">NADP</keyword>
<dbReference type="Gene3D" id="3.90.180.10">
    <property type="entry name" value="Medium-chain alcohol dehydrogenases, catalytic domain"/>
    <property type="match status" value="1"/>
</dbReference>
<dbReference type="SUPFAM" id="SSF51735">
    <property type="entry name" value="NAD(P)-binding Rossmann-fold domains"/>
    <property type="match status" value="1"/>
</dbReference>
<proteinExistence type="predicted"/>
<evidence type="ECO:0000313" key="3">
    <source>
        <dbReference type="EMBL" id="SER26078.1"/>
    </source>
</evidence>
<accession>A0A1H9MR18</accession>
<dbReference type="Pfam" id="PF13602">
    <property type="entry name" value="ADH_zinc_N_2"/>
    <property type="match status" value="1"/>
</dbReference>
<sequence>MGTFRAVEFDEFGAPEVLHVVERDVVEPGPGQVRIRVRAAGVNPVDWKIRSGLLAGVRETPFPYVVGGDVAGVVEAVGPDVTGYAVGDEVLAATGRGGYAEVVITDVATVAAKPAEVGWELAATLPVAANTTYAVFDEIRPVAGETIVIHGAAGGVGTVAVQIAVDLGLRVIATASEANHDYLRGLGAEPTTYGDGVVDRVRALAPDGVDLAYDVSGHGGARSLVDLVGDTDRVVTIADFEAPEYGVRFIRGIDEEKVSDRLTAAATLAAKNKLSVPIAATYPLTDAAEAHRVSAEGHVRGKLILLP</sequence>
<dbReference type="GO" id="GO:0016491">
    <property type="term" value="F:oxidoreductase activity"/>
    <property type="evidence" value="ECO:0007669"/>
    <property type="project" value="InterPro"/>
</dbReference>
<dbReference type="InterPro" id="IPR011032">
    <property type="entry name" value="GroES-like_sf"/>
</dbReference>